<keyword evidence="5" id="KW-0997">Cell inner membrane</keyword>
<dbReference type="InterPro" id="IPR037682">
    <property type="entry name" value="TonB_C"/>
</dbReference>
<name>A0ABY7GXM3_9BACT</name>
<accession>A0ABY7GXM3</accession>
<evidence type="ECO:0000259" key="11">
    <source>
        <dbReference type="PROSITE" id="PS52015"/>
    </source>
</evidence>
<evidence type="ECO:0000313" key="12">
    <source>
        <dbReference type="EMBL" id="WAS91645.1"/>
    </source>
</evidence>
<evidence type="ECO:0000313" key="13">
    <source>
        <dbReference type="Proteomes" id="UP001164459"/>
    </source>
</evidence>
<evidence type="ECO:0000256" key="9">
    <source>
        <dbReference type="ARBA" id="ARBA00023136"/>
    </source>
</evidence>
<evidence type="ECO:0000256" key="3">
    <source>
        <dbReference type="ARBA" id="ARBA00022448"/>
    </source>
</evidence>
<protein>
    <submittedName>
        <fullName evidence="12">Energy transducer TonB</fullName>
    </submittedName>
</protein>
<dbReference type="NCBIfam" id="TIGR01352">
    <property type="entry name" value="tonB_Cterm"/>
    <property type="match status" value="1"/>
</dbReference>
<dbReference type="InterPro" id="IPR006260">
    <property type="entry name" value="TonB/TolA_C"/>
</dbReference>
<keyword evidence="6" id="KW-0812">Transmembrane</keyword>
<evidence type="ECO:0000256" key="7">
    <source>
        <dbReference type="ARBA" id="ARBA00022927"/>
    </source>
</evidence>
<evidence type="ECO:0000256" key="5">
    <source>
        <dbReference type="ARBA" id="ARBA00022519"/>
    </source>
</evidence>
<dbReference type="PANTHER" id="PTHR33446:SF2">
    <property type="entry name" value="PROTEIN TONB"/>
    <property type="match status" value="1"/>
</dbReference>
<dbReference type="RefSeq" id="WP_269034007.1">
    <property type="nucleotide sequence ID" value="NZ_CP114040.1"/>
</dbReference>
<dbReference type="Gene3D" id="3.30.1150.10">
    <property type="match status" value="1"/>
</dbReference>
<evidence type="ECO:0000256" key="8">
    <source>
        <dbReference type="ARBA" id="ARBA00022989"/>
    </source>
</evidence>
<feature type="domain" description="TonB C-terminal" evidence="11">
    <location>
        <begin position="171"/>
        <end position="259"/>
    </location>
</feature>
<dbReference type="InterPro" id="IPR051045">
    <property type="entry name" value="TonB-dependent_transducer"/>
</dbReference>
<proteinExistence type="inferred from homology"/>
<dbReference type="EMBL" id="CP114040">
    <property type="protein sequence ID" value="WAS91645.1"/>
    <property type="molecule type" value="Genomic_DNA"/>
</dbReference>
<feature type="compositionally biased region" description="Pro residues" evidence="10">
    <location>
        <begin position="100"/>
        <end position="112"/>
    </location>
</feature>
<comment type="similarity">
    <text evidence="2">Belongs to the TonB family.</text>
</comment>
<keyword evidence="4" id="KW-1003">Cell membrane</keyword>
<feature type="compositionally biased region" description="Pro residues" evidence="10">
    <location>
        <begin position="49"/>
        <end position="90"/>
    </location>
</feature>
<feature type="region of interest" description="Disordered" evidence="10">
    <location>
        <begin position="28"/>
        <end position="183"/>
    </location>
</feature>
<dbReference type="PROSITE" id="PS52015">
    <property type="entry name" value="TONB_CTD"/>
    <property type="match status" value="1"/>
</dbReference>
<reference evidence="12" key="1">
    <citation type="submission" date="2022-11" db="EMBL/GenBank/DDBJ databases">
        <title>Minimal conservation of predation-associated metabolite biosynthetic gene clusters underscores biosynthetic potential of Myxococcota including descriptions for ten novel species: Archangium lansinium sp. nov., Myxococcus landrumus sp. nov., Nannocystis bai.</title>
        <authorList>
            <person name="Ahearne A."/>
            <person name="Stevens C."/>
            <person name="Dowd S."/>
        </authorList>
    </citation>
    <scope>NUCLEOTIDE SEQUENCE</scope>
    <source>
        <strain evidence="12">Fl3</strain>
    </source>
</reference>
<evidence type="ECO:0000256" key="2">
    <source>
        <dbReference type="ARBA" id="ARBA00006555"/>
    </source>
</evidence>
<dbReference type="Pfam" id="PF03544">
    <property type="entry name" value="TonB_C"/>
    <property type="match status" value="1"/>
</dbReference>
<evidence type="ECO:0000256" key="4">
    <source>
        <dbReference type="ARBA" id="ARBA00022475"/>
    </source>
</evidence>
<organism evidence="12 13">
    <name type="scientific">Nannocystis punicea</name>
    <dbReference type="NCBI Taxonomy" id="2995304"/>
    <lineage>
        <taxon>Bacteria</taxon>
        <taxon>Pseudomonadati</taxon>
        <taxon>Myxococcota</taxon>
        <taxon>Polyangia</taxon>
        <taxon>Nannocystales</taxon>
        <taxon>Nannocystaceae</taxon>
        <taxon>Nannocystis</taxon>
    </lineage>
</organism>
<dbReference type="PANTHER" id="PTHR33446">
    <property type="entry name" value="PROTEIN TONB-RELATED"/>
    <property type="match status" value="1"/>
</dbReference>
<sequence length="259" mass="26680">MSDRRRLSARAVYVLSALFHGALWLGVRSVDRPEPPPPPPIVIKVTEVPPEPPPEPPEPPEPEPPPPEPAPEAPPEPAPEVPPPPAPPAPKARKAEPKPAPEPAPATPPAAPEVPDFGGQMSNAGGPGGLPVPPGDPGGSSNGGGKREKVETRTRSLAPGPKKAAADDCAEPEVKPKPLELPQPQYTEAARAAGIEGKVRVQLEVKADGSVGAVTVLASLHPDLDDAAKVAAKAARFEPATRCGKPVATTLTISIKFTL</sequence>
<keyword evidence="13" id="KW-1185">Reference proteome</keyword>
<evidence type="ECO:0000256" key="6">
    <source>
        <dbReference type="ARBA" id="ARBA00022692"/>
    </source>
</evidence>
<feature type="compositionally biased region" description="Basic and acidic residues" evidence="10">
    <location>
        <begin position="145"/>
        <end position="154"/>
    </location>
</feature>
<dbReference type="SUPFAM" id="SSF74653">
    <property type="entry name" value="TolA/TonB C-terminal domain"/>
    <property type="match status" value="1"/>
</dbReference>
<comment type="subcellular location">
    <subcellularLocation>
        <location evidence="1">Cell inner membrane</location>
        <topology evidence="1">Single-pass membrane protein</topology>
        <orientation evidence="1">Periplasmic side</orientation>
    </subcellularLocation>
</comment>
<keyword evidence="8" id="KW-1133">Transmembrane helix</keyword>
<keyword evidence="9" id="KW-0472">Membrane</keyword>
<gene>
    <name evidence="12" type="ORF">O0S08_36145</name>
</gene>
<dbReference type="InterPro" id="IPR003538">
    <property type="entry name" value="TonB"/>
</dbReference>
<dbReference type="Proteomes" id="UP001164459">
    <property type="component" value="Chromosome"/>
</dbReference>
<dbReference type="PRINTS" id="PR01374">
    <property type="entry name" value="TONBPROTEIN"/>
</dbReference>
<evidence type="ECO:0000256" key="10">
    <source>
        <dbReference type="SAM" id="MobiDB-lite"/>
    </source>
</evidence>
<evidence type="ECO:0000256" key="1">
    <source>
        <dbReference type="ARBA" id="ARBA00004383"/>
    </source>
</evidence>
<keyword evidence="7" id="KW-0653">Protein transport</keyword>
<keyword evidence="3" id="KW-0813">Transport</keyword>